<keyword evidence="1" id="KW-0479">Metal-binding</keyword>
<evidence type="ECO:0000313" key="6">
    <source>
        <dbReference type="Proteomes" id="UP001151760"/>
    </source>
</evidence>
<dbReference type="GO" id="GO:0003964">
    <property type="term" value="F:RNA-directed DNA polymerase activity"/>
    <property type="evidence" value="ECO:0007669"/>
    <property type="project" value="UniProtKB-KW"/>
</dbReference>
<keyword evidence="5" id="KW-0808">Transferase</keyword>
<feature type="compositionally biased region" description="Low complexity" evidence="2">
    <location>
        <begin position="452"/>
        <end position="469"/>
    </location>
</feature>
<organism evidence="5 6">
    <name type="scientific">Tanacetum coccineum</name>
    <dbReference type="NCBI Taxonomy" id="301880"/>
    <lineage>
        <taxon>Eukaryota</taxon>
        <taxon>Viridiplantae</taxon>
        <taxon>Streptophyta</taxon>
        <taxon>Embryophyta</taxon>
        <taxon>Tracheophyta</taxon>
        <taxon>Spermatophyta</taxon>
        <taxon>Magnoliopsida</taxon>
        <taxon>eudicotyledons</taxon>
        <taxon>Gunneridae</taxon>
        <taxon>Pentapetalae</taxon>
        <taxon>asterids</taxon>
        <taxon>campanulids</taxon>
        <taxon>Asterales</taxon>
        <taxon>Asteraceae</taxon>
        <taxon>Asteroideae</taxon>
        <taxon>Anthemideae</taxon>
        <taxon>Anthemidinae</taxon>
        <taxon>Tanacetum</taxon>
    </lineage>
</organism>
<dbReference type="EMBL" id="BQNB010020247">
    <property type="protein sequence ID" value="GJT93910.1"/>
    <property type="molecule type" value="Genomic_DNA"/>
</dbReference>
<keyword evidence="5" id="KW-0548">Nucleotidyltransferase</keyword>
<dbReference type="InterPro" id="IPR036875">
    <property type="entry name" value="Znf_CCHC_sf"/>
</dbReference>
<feature type="transmembrane region" description="Helical" evidence="3">
    <location>
        <begin position="56"/>
        <end position="76"/>
    </location>
</feature>
<feature type="domain" description="CCHC-type" evidence="4">
    <location>
        <begin position="241"/>
        <end position="254"/>
    </location>
</feature>
<protein>
    <submittedName>
        <fullName evidence="5">Reverse transcriptase domain-containing protein</fullName>
    </submittedName>
</protein>
<sequence>MHIHVIRWRQRLDCPERLGGDRWMRAVILEMLKADHRRSAEMRELRTADHTRQQQLIQTLITFGIYLLSITGLIPASKALAARDANRNGNDSHTSGMGGRRTERIARECTYQDFMKCKPLYFKGIEGVVELTQWRPALLCVRMFPEESDKIEKYVGGLPDMIHGNIVASKPKTMQEATEMAIEVMDKRIRTFADHQTKSKRKFKDTSRNTHNQQQQNKRSKVNANNVNNQRGTGSGQKPTCFKCGVQGHFKRECLKLKNNNNRGNQVRGGLEDKILVPVPDSSQQPPQNCQPCAFVRKCLNEGWYTIHDENEILNTSESSNDNTNVVSAPQEPFVFNQDPVVRIQPTPGILPDVAALTTEVSKLKNMMKTMLIDKQKAQAPVPIKAVEQSCVTCGGTHSYRNCPATDGNAYRDNIQEYVSQAAAANFNQGNTNSRPPMVANQIRTPGFPPIQNNQNRFNQNQGNNFNQN</sequence>
<dbReference type="Pfam" id="PF00098">
    <property type="entry name" value="zf-CCHC"/>
    <property type="match status" value="1"/>
</dbReference>
<keyword evidence="3" id="KW-1133">Transmembrane helix</keyword>
<comment type="caution">
    <text evidence="5">The sequence shown here is derived from an EMBL/GenBank/DDBJ whole genome shotgun (WGS) entry which is preliminary data.</text>
</comment>
<feature type="compositionally biased region" description="Polar residues" evidence="2">
    <location>
        <begin position="209"/>
        <end position="238"/>
    </location>
</feature>
<dbReference type="InterPro" id="IPR001878">
    <property type="entry name" value="Znf_CCHC"/>
</dbReference>
<gene>
    <name evidence="5" type="ORF">Tco_1082755</name>
</gene>
<name>A0ABQ5I1E8_9ASTR</name>
<dbReference type="SUPFAM" id="SSF57756">
    <property type="entry name" value="Retrovirus zinc finger-like domains"/>
    <property type="match status" value="1"/>
</dbReference>
<proteinExistence type="predicted"/>
<dbReference type="PROSITE" id="PS50158">
    <property type="entry name" value="ZF_CCHC"/>
    <property type="match status" value="1"/>
</dbReference>
<keyword evidence="3" id="KW-0812">Transmembrane</keyword>
<reference evidence="5" key="1">
    <citation type="journal article" date="2022" name="Int. J. Mol. Sci.">
        <title>Draft Genome of Tanacetum Coccineum: Genomic Comparison of Closely Related Tanacetum-Family Plants.</title>
        <authorList>
            <person name="Yamashiro T."/>
            <person name="Shiraishi A."/>
            <person name="Nakayama K."/>
            <person name="Satake H."/>
        </authorList>
    </citation>
    <scope>NUCLEOTIDE SEQUENCE</scope>
</reference>
<dbReference type="PANTHER" id="PTHR46888:SF1">
    <property type="entry name" value="RIBONUCLEASE H"/>
    <property type="match status" value="1"/>
</dbReference>
<evidence type="ECO:0000256" key="3">
    <source>
        <dbReference type="SAM" id="Phobius"/>
    </source>
</evidence>
<keyword evidence="1" id="KW-0862">Zinc</keyword>
<keyword evidence="1" id="KW-0863">Zinc-finger</keyword>
<dbReference type="PANTHER" id="PTHR46888">
    <property type="entry name" value="ZINC KNUCKLE DOMAINCONTAINING PROTEIN-RELATED"/>
    <property type="match status" value="1"/>
</dbReference>
<evidence type="ECO:0000256" key="1">
    <source>
        <dbReference type="PROSITE-ProRule" id="PRU00047"/>
    </source>
</evidence>
<evidence type="ECO:0000313" key="5">
    <source>
        <dbReference type="EMBL" id="GJT93910.1"/>
    </source>
</evidence>
<accession>A0ABQ5I1E8</accession>
<dbReference type="SMART" id="SM00343">
    <property type="entry name" value="ZnF_C2HC"/>
    <property type="match status" value="2"/>
</dbReference>
<reference evidence="5" key="2">
    <citation type="submission" date="2022-01" db="EMBL/GenBank/DDBJ databases">
        <authorList>
            <person name="Yamashiro T."/>
            <person name="Shiraishi A."/>
            <person name="Satake H."/>
            <person name="Nakayama K."/>
        </authorList>
    </citation>
    <scope>NUCLEOTIDE SEQUENCE</scope>
</reference>
<feature type="region of interest" description="Disordered" evidence="2">
    <location>
        <begin position="193"/>
        <end position="238"/>
    </location>
</feature>
<evidence type="ECO:0000256" key="2">
    <source>
        <dbReference type="SAM" id="MobiDB-lite"/>
    </source>
</evidence>
<dbReference type="Gene3D" id="4.10.60.10">
    <property type="entry name" value="Zinc finger, CCHC-type"/>
    <property type="match status" value="1"/>
</dbReference>
<keyword evidence="3" id="KW-0472">Membrane</keyword>
<feature type="region of interest" description="Disordered" evidence="2">
    <location>
        <begin position="427"/>
        <end position="469"/>
    </location>
</feature>
<keyword evidence="6" id="KW-1185">Reference proteome</keyword>
<evidence type="ECO:0000259" key="4">
    <source>
        <dbReference type="PROSITE" id="PS50158"/>
    </source>
</evidence>
<dbReference type="Proteomes" id="UP001151760">
    <property type="component" value="Unassembled WGS sequence"/>
</dbReference>
<keyword evidence="5" id="KW-0695">RNA-directed DNA polymerase</keyword>